<proteinExistence type="predicted"/>
<name>A0AAW2G0K8_9HYME</name>
<sequence>MSGDSFVSMFLDVPWVERVAGKKNFVERVGSSVVAPETFLRHPLQGDNFVERVRNSVVAPETLLRHSLQSNVHFFRHRHSRRHSRRHFSRTESSFLSLRRS</sequence>
<protein>
    <submittedName>
        <fullName evidence="1">Uncharacterized protein</fullName>
    </submittedName>
</protein>
<dbReference type="Proteomes" id="UP001430953">
    <property type="component" value="Unassembled WGS sequence"/>
</dbReference>
<comment type="caution">
    <text evidence="1">The sequence shown here is derived from an EMBL/GenBank/DDBJ whole genome shotgun (WGS) entry which is preliminary data.</text>
</comment>
<keyword evidence="2" id="KW-1185">Reference proteome</keyword>
<evidence type="ECO:0000313" key="1">
    <source>
        <dbReference type="EMBL" id="KAL0121223.1"/>
    </source>
</evidence>
<dbReference type="EMBL" id="JADYXP020000007">
    <property type="protein sequence ID" value="KAL0121223.1"/>
    <property type="molecule type" value="Genomic_DNA"/>
</dbReference>
<gene>
    <name evidence="1" type="ORF">PUN28_008716</name>
</gene>
<reference evidence="1 2" key="1">
    <citation type="submission" date="2023-03" db="EMBL/GenBank/DDBJ databases">
        <title>High recombination rates correlate with genetic variation in Cardiocondyla obscurior ants.</title>
        <authorList>
            <person name="Errbii M."/>
        </authorList>
    </citation>
    <scope>NUCLEOTIDE SEQUENCE [LARGE SCALE GENOMIC DNA]</scope>
    <source>
        <strain evidence="1">Alpha-2009</strain>
        <tissue evidence="1">Whole body</tissue>
    </source>
</reference>
<accession>A0AAW2G0K8</accession>
<evidence type="ECO:0000313" key="2">
    <source>
        <dbReference type="Proteomes" id="UP001430953"/>
    </source>
</evidence>
<organism evidence="1 2">
    <name type="scientific">Cardiocondyla obscurior</name>
    <dbReference type="NCBI Taxonomy" id="286306"/>
    <lineage>
        <taxon>Eukaryota</taxon>
        <taxon>Metazoa</taxon>
        <taxon>Ecdysozoa</taxon>
        <taxon>Arthropoda</taxon>
        <taxon>Hexapoda</taxon>
        <taxon>Insecta</taxon>
        <taxon>Pterygota</taxon>
        <taxon>Neoptera</taxon>
        <taxon>Endopterygota</taxon>
        <taxon>Hymenoptera</taxon>
        <taxon>Apocrita</taxon>
        <taxon>Aculeata</taxon>
        <taxon>Formicoidea</taxon>
        <taxon>Formicidae</taxon>
        <taxon>Myrmicinae</taxon>
        <taxon>Cardiocondyla</taxon>
    </lineage>
</organism>
<dbReference type="AlphaFoldDB" id="A0AAW2G0K8"/>